<evidence type="ECO:0000256" key="2">
    <source>
        <dbReference type="ARBA" id="ARBA00022529"/>
    </source>
</evidence>
<name>A0A5B7BLD2_DAVIN</name>
<keyword evidence="2" id="KW-0929">Antimicrobial</keyword>
<dbReference type="GO" id="GO:0050832">
    <property type="term" value="P:defense response to fungus"/>
    <property type="evidence" value="ECO:0007669"/>
    <property type="project" value="UniProtKB-KW"/>
</dbReference>
<protein>
    <submittedName>
        <fullName evidence="6">Putative S locus-related glycoprotein 1 binding pollen coat protein (SLR1-BP)</fullName>
    </submittedName>
</protein>
<dbReference type="GO" id="GO:0031640">
    <property type="term" value="P:killing of cells of another organism"/>
    <property type="evidence" value="ECO:0007669"/>
    <property type="project" value="UniProtKB-KW"/>
</dbReference>
<organism evidence="6">
    <name type="scientific">Davidia involucrata</name>
    <name type="common">Dove tree</name>
    <dbReference type="NCBI Taxonomy" id="16924"/>
    <lineage>
        <taxon>Eukaryota</taxon>
        <taxon>Viridiplantae</taxon>
        <taxon>Streptophyta</taxon>
        <taxon>Embryophyta</taxon>
        <taxon>Tracheophyta</taxon>
        <taxon>Spermatophyta</taxon>
        <taxon>Magnoliopsida</taxon>
        <taxon>eudicotyledons</taxon>
        <taxon>Gunneridae</taxon>
        <taxon>Pentapetalae</taxon>
        <taxon>asterids</taxon>
        <taxon>Cornales</taxon>
        <taxon>Nyssaceae</taxon>
        <taxon>Davidia</taxon>
    </lineage>
</organism>
<keyword evidence="4" id="KW-0611">Plant defense</keyword>
<evidence type="ECO:0000256" key="5">
    <source>
        <dbReference type="ARBA" id="ARBA00023157"/>
    </source>
</evidence>
<evidence type="ECO:0000313" key="6">
    <source>
        <dbReference type="EMBL" id="MPA68601.1"/>
    </source>
</evidence>
<evidence type="ECO:0000256" key="4">
    <source>
        <dbReference type="ARBA" id="ARBA00022821"/>
    </source>
</evidence>
<evidence type="ECO:0000256" key="3">
    <source>
        <dbReference type="ARBA" id="ARBA00022577"/>
    </source>
</evidence>
<sequence>MRGKVEAMDNCSAYLGSAEDPFCRERCKAEYGGSITGNTTLCECSYQCGTGPHPHTCTNIVNLPLNHPCSVVGCDGACQQYGGLGICNPPPGFNFCVCKYEC</sequence>
<accession>A0A5B7BLD2</accession>
<keyword evidence="6" id="KW-0946">Virion</keyword>
<comment type="similarity">
    <text evidence="1">Belongs to the DEFL family.</text>
</comment>
<dbReference type="InterPro" id="IPR010851">
    <property type="entry name" value="DEFL"/>
</dbReference>
<dbReference type="Pfam" id="PF07333">
    <property type="entry name" value="SLR1-BP"/>
    <property type="match status" value="1"/>
</dbReference>
<reference evidence="6" key="1">
    <citation type="submission" date="2019-08" db="EMBL/GenBank/DDBJ databases">
        <title>Reference gene set and small RNA set construction with multiple tissues from Davidia involucrata Baill.</title>
        <authorList>
            <person name="Yang H."/>
            <person name="Zhou C."/>
            <person name="Li G."/>
            <person name="Wang J."/>
            <person name="Gao P."/>
            <person name="Wang M."/>
            <person name="Wang R."/>
            <person name="Zhao Y."/>
        </authorList>
    </citation>
    <scope>NUCLEOTIDE SEQUENCE</scope>
    <source>
        <tissue evidence="6">Mixed with DoveR01_LX</tissue>
    </source>
</reference>
<dbReference type="AlphaFoldDB" id="A0A5B7BLD2"/>
<evidence type="ECO:0000256" key="1">
    <source>
        <dbReference type="ARBA" id="ARBA00006722"/>
    </source>
</evidence>
<proteinExistence type="inferred from homology"/>
<dbReference type="EMBL" id="GHES01038042">
    <property type="protein sequence ID" value="MPA68601.1"/>
    <property type="molecule type" value="Transcribed_RNA"/>
</dbReference>
<keyword evidence="5" id="KW-1015">Disulfide bond</keyword>
<keyword evidence="6" id="KW-0167">Capsid protein</keyword>
<gene>
    <name evidence="6" type="ORF">Din_038042</name>
</gene>
<keyword evidence="3" id="KW-0295">Fungicide</keyword>